<evidence type="ECO:0008006" key="4">
    <source>
        <dbReference type="Google" id="ProtNLM"/>
    </source>
</evidence>
<protein>
    <recommendedName>
        <fullName evidence="4">Integral membrane protein</fullName>
    </recommendedName>
</protein>
<organism evidence="2 3">
    <name type="scientific">Streptomyces mauvecolor</name>
    <dbReference type="NCBI Taxonomy" id="58345"/>
    <lineage>
        <taxon>Bacteria</taxon>
        <taxon>Bacillati</taxon>
        <taxon>Actinomycetota</taxon>
        <taxon>Actinomycetes</taxon>
        <taxon>Kitasatosporales</taxon>
        <taxon>Streptomycetaceae</taxon>
        <taxon>Streptomyces</taxon>
    </lineage>
</organism>
<evidence type="ECO:0000313" key="2">
    <source>
        <dbReference type="EMBL" id="MFC4958190.1"/>
    </source>
</evidence>
<name>A0ABV9UNX7_9ACTN</name>
<keyword evidence="3" id="KW-1185">Reference proteome</keyword>
<evidence type="ECO:0000256" key="1">
    <source>
        <dbReference type="SAM" id="Phobius"/>
    </source>
</evidence>
<dbReference type="Proteomes" id="UP001595834">
    <property type="component" value="Unassembled WGS sequence"/>
</dbReference>
<dbReference type="EMBL" id="JBHSIZ010000018">
    <property type="protein sequence ID" value="MFC4958190.1"/>
    <property type="molecule type" value="Genomic_DNA"/>
</dbReference>
<comment type="caution">
    <text evidence="2">The sequence shown here is derived from an EMBL/GenBank/DDBJ whole genome shotgun (WGS) entry which is preliminary data.</text>
</comment>
<feature type="transmembrane region" description="Helical" evidence="1">
    <location>
        <begin position="12"/>
        <end position="34"/>
    </location>
</feature>
<feature type="transmembrane region" description="Helical" evidence="1">
    <location>
        <begin position="107"/>
        <end position="126"/>
    </location>
</feature>
<evidence type="ECO:0000313" key="3">
    <source>
        <dbReference type="Proteomes" id="UP001595834"/>
    </source>
</evidence>
<sequence>MNTLVAEPRSVLPRVSGAAVTGAVLAYGACRFFSGVEQDSDRACSSTDGLCSTWWDWAVLPLTLTTSLIALIVIYKLLDLRPRLVLIPPTVLLAPLPLVAAEATAGPWAAAITGAAWASSLALALWSRYRFLGLSASAAILVASLGVLYG</sequence>
<keyword evidence="1" id="KW-0472">Membrane</keyword>
<keyword evidence="1" id="KW-0812">Transmembrane</keyword>
<gene>
    <name evidence="2" type="ORF">ACFPFX_18055</name>
</gene>
<dbReference type="RefSeq" id="WP_344371452.1">
    <property type="nucleotide sequence ID" value="NZ_BAAASQ010000004.1"/>
</dbReference>
<feature type="transmembrane region" description="Helical" evidence="1">
    <location>
        <begin position="84"/>
        <end position="101"/>
    </location>
</feature>
<accession>A0ABV9UNX7</accession>
<proteinExistence type="predicted"/>
<feature type="transmembrane region" description="Helical" evidence="1">
    <location>
        <begin position="131"/>
        <end position="149"/>
    </location>
</feature>
<reference evidence="3" key="1">
    <citation type="journal article" date="2019" name="Int. J. Syst. Evol. Microbiol.">
        <title>The Global Catalogue of Microorganisms (GCM) 10K type strain sequencing project: providing services to taxonomists for standard genome sequencing and annotation.</title>
        <authorList>
            <consortium name="The Broad Institute Genomics Platform"/>
            <consortium name="The Broad Institute Genome Sequencing Center for Infectious Disease"/>
            <person name="Wu L."/>
            <person name="Ma J."/>
        </authorList>
    </citation>
    <scope>NUCLEOTIDE SEQUENCE [LARGE SCALE GENOMIC DNA]</scope>
    <source>
        <strain evidence="3">CCM 7224</strain>
    </source>
</reference>
<keyword evidence="1" id="KW-1133">Transmembrane helix</keyword>
<feature type="transmembrane region" description="Helical" evidence="1">
    <location>
        <begin position="54"/>
        <end position="77"/>
    </location>
</feature>